<dbReference type="Proteomes" id="UP000656804">
    <property type="component" value="Unassembled WGS sequence"/>
</dbReference>
<protein>
    <submittedName>
        <fullName evidence="1">(2Fe-2S) ferredoxin domain-containing protein</fullName>
    </submittedName>
</protein>
<proteinExistence type="predicted"/>
<dbReference type="EMBL" id="JADIVZ010000010">
    <property type="protein sequence ID" value="MBF4163319.1"/>
    <property type="molecule type" value="Genomic_DNA"/>
</dbReference>
<organism evidence="1 2">
    <name type="scientific">Nocardioides acrostichi</name>
    <dbReference type="NCBI Taxonomy" id="2784339"/>
    <lineage>
        <taxon>Bacteria</taxon>
        <taxon>Bacillati</taxon>
        <taxon>Actinomycetota</taxon>
        <taxon>Actinomycetes</taxon>
        <taxon>Propionibacteriales</taxon>
        <taxon>Nocardioidaceae</taxon>
        <taxon>Nocardioides</taxon>
    </lineage>
</organism>
<evidence type="ECO:0000313" key="2">
    <source>
        <dbReference type="Proteomes" id="UP000656804"/>
    </source>
</evidence>
<name>A0A930V3H4_9ACTN</name>
<dbReference type="Pfam" id="PF01257">
    <property type="entry name" value="2Fe-2S_thioredx"/>
    <property type="match status" value="1"/>
</dbReference>
<evidence type="ECO:0000313" key="1">
    <source>
        <dbReference type="EMBL" id="MBF4163319.1"/>
    </source>
</evidence>
<keyword evidence="2" id="KW-1185">Reference proteome</keyword>
<dbReference type="Gene3D" id="3.40.30.10">
    <property type="entry name" value="Glutaredoxin"/>
    <property type="match status" value="1"/>
</dbReference>
<gene>
    <name evidence="1" type="ORF">ISG29_16635</name>
</gene>
<sequence length="203" mass="21572">MSDELSRLADAGAAGVALVGVDLGFPGVGTSWLRRVAAQWWRERSGHRPEVRVAATTLGRDTTTDAVGDAVAGALAGDVRTVTGREAPPTSTAWEQVPAYRHQVLVCRGPRCTARGAERNAEALTRALVEAGLDGDLGDDDVLVAHTGCLFPCNQAPVACVQPDDVWYGRLDPAAVRELVREHLLAGRPLAARRLPRARRALG</sequence>
<dbReference type="SUPFAM" id="SSF52833">
    <property type="entry name" value="Thioredoxin-like"/>
    <property type="match status" value="1"/>
</dbReference>
<accession>A0A930V3H4</accession>
<reference evidence="1" key="1">
    <citation type="submission" date="2020-11" db="EMBL/GenBank/DDBJ databases">
        <title>Nocardioides sp. CBS4Y-1, whole genome shotgun sequence.</title>
        <authorList>
            <person name="Tuo L."/>
        </authorList>
    </citation>
    <scope>NUCLEOTIDE SEQUENCE</scope>
    <source>
        <strain evidence="1">CBS4Y-1</strain>
    </source>
</reference>
<dbReference type="AlphaFoldDB" id="A0A930V3H4"/>
<comment type="caution">
    <text evidence="1">The sequence shown here is derived from an EMBL/GenBank/DDBJ whole genome shotgun (WGS) entry which is preliminary data.</text>
</comment>
<dbReference type="CDD" id="cd02980">
    <property type="entry name" value="TRX_Fd_family"/>
    <property type="match status" value="1"/>
</dbReference>
<dbReference type="InterPro" id="IPR036249">
    <property type="entry name" value="Thioredoxin-like_sf"/>
</dbReference>